<accession>A0A845RNM0</accession>
<reference evidence="2 3" key="1">
    <citation type="submission" date="2018-08" db="EMBL/GenBank/DDBJ databases">
        <title>Murine metabolic-syndrome-specific gut microbial biobank.</title>
        <authorList>
            <person name="Liu C."/>
        </authorList>
    </citation>
    <scope>NUCLEOTIDE SEQUENCE [LARGE SCALE GENOMIC DNA]</scope>
    <source>
        <strain evidence="2 3">X69</strain>
    </source>
</reference>
<name>A0A845RNM0_9FIRM</name>
<comment type="caution">
    <text evidence="2">The sequence shown here is derived from an EMBL/GenBank/DDBJ whole genome shotgun (WGS) entry which is preliminary data.</text>
</comment>
<organism evidence="2 3">
    <name type="scientific">Anaerotruncus colihominis</name>
    <dbReference type="NCBI Taxonomy" id="169435"/>
    <lineage>
        <taxon>Bacteria</taxon>
        <taxon>Bacillati</taxon>
        <taxon>Bacillota</taxon>
        <taxon>Clostridia</taxon>
        <taxon>Eubacteriales</taxon>
        <taxon>Oscillospiraceae</taxon>
        <taxon>Anaerotruncus</taxon>
    </lineage>
</organism>
<evidence type="ECO:0000313" key="2">
    <source>
        <dbReference type="EMBL" id="NBI80468.1"/>
    </source>
</evidence>
<gene>
    <name evidence="2" type="ORF">D3Z39_16770</name>
</gene>
<dbReference type="AlphaFoldDB" id="A0A845RNM0"/>
<proteinExistence type="predicted"/>
<evidence type="ECO:0000313" key="3">
    <source>
        <dbReference type="Proteomes" id="UP000446348"/>
    </source>
</evidence>
<sequence length="85" mass="9301">PVGAVRFGGVGFNWGAAELQFWGDLERFWGKEENVIITCCLRRGSGRAATSWKAIATPPRPKTAPKNAHFRQRQKPAFPYAGVGG</sequence>
<feature type="region of interest" description="Disordered" evidence="1">
    <location>
        <begin position="57"/>
        <end position="85"/>
    </location>
</feature>
<dbReference type="Proteomes" id="UP000446348">
    <property type="component" value="Unassembled WGS sequence"/>
</dbReference>
<feature type="non-terminal residue" evidence="2">
    <location>
        <position position="1"/>
    </location>
</feature>
<protein>
    <submittedName>
        <fullName evidence="2">Uncharacterized protein</fullName>
    </submittedName>
</protein>
<evidence type="ECO:0000256" key="1">
    <source>
        <dbReference type="SAM" id="MobiDB-lite"/>
    </source>
</evidence>
<dbReference type="EMBL" id="QXWZ01000084">
    <property type="protein sequence ID" value="NBI80468.1"/>
    <property type="molecule type" value="Genomic_DNA"/>
</dbReference>